<protein>
    <recommendedName>
        <fullName evidence="3">beta-glucosidase</fullName>
        <ecNumber evidence="3">3.2.1.21</ecNumber>
    </recommendedName>
</protein>
<feature type="domain" description="Glycoside hydrolase family 3 N-terminal" evidence="7">
    <location>
        <begin position="21"/>
        <end position="282"/>
    </location>
</feature>
<evidence type="ECO:0000256" key="3">
    <source>
        <dbReference type="ARBA" id="ARBA00012744"/>
    </source>
</evidence>
<dbReference type="SUPFAM" id="SSF51445">
    <property type="entry name" value="(Trans)glycosidases"/>
    <property type="match status" value="1"/>
</dbReference>
<proteinExistence type="inferred from homology"/>
<feature type="domain" description="Glycoside hydrolase family 3 C-terminal" evidence="8">
    <location>
        <begin position="326"/>
        <end position="486"/>
    </location>
</feature>
<keyword evidence="6" id="KW-0326">Glycosidase</keyword>
<evidence type="ECO:0000256" key="2">
    <source>
        <dbReference type="ARBA" id="ARBA00005336"/>
    </source>
</evidence>
<comment type="caution">
    <text evidence="9">The sequence shown here is derived from an EMBL/GenBank/DDBJ whole genome shotgun (WGS) entry which is preliminary data.</text>
</comment>
<dbReference type="InterPro" id="IPR017853">
    <property type="entry name" value="GH"/>
</dbReference>
<accession>A0A812UJC8</accession>
<dbReference type="Pfam" id="PF00933">
    <property type="entry name" value="Glyco_hydro_3"/>
    <property type="match status" value="1"/>
</dbReference>
<evidence type="ECO:0000259" key="7">
    <source>
        <dbReference type="Pfam" id="PF00933"/>
    </source>
</evidence>
<feature type="non-terminal residue" evidence="9">
    <location>
        <position position="498"/>
    </location>
</feature>
<dbReference type="PANTHER" id="PTHR30620">
    <property type="entry name" value="PERIPLASMIC BETA-GLUCOSIDASE-RELATED"/>
    <property type="match status" value="1"/>
</dbReference>
<dbReference type="InterPro" id="IPR002772">
    <property type="entry name" value="Glyco_hydro_3_C"/>
</dbReference>
<evidence type="ECO:0000313" key="9">
    <source>
        <dbReference type="EMBL" id="CAE7568529.1"/>
    </source>
</evidence>
<evidence type="ECO:0000256" key="1">
    <source>
        <dbReference type="ARBA" id="ARBA00000448"/>
    </source>
</evidence>
<evidence type="ECO:0000259" key="8">
    <source>
        <dbReference type="Pfam" id="PF01915"/>
    </source>
</evidence>
<comment type="similarity">
    <text evidence="2">Belongs to the glycosyl hydrolase 3 family.</text>
</comment>
<organism evidence="9 10">
    <name type="scientific">Symbiodinium necroappetens</name>
    <dbReference type="NCBI Taxonomy" id="1628268"/>
    <lineage>
        <taxon>Eukaryota</taxon>
        <taxon>Sar</taxon>
        <taxon>Alveolata</taxon>
        <taxon>Dinophyceae</taxon>
        <taxon>Suessiales</taxon>
        <taxon>Symbiodiniaceae</taxon>
        <taxon>Symbiodinium</taxon>
    </lineage>
</organism>
<dbReference type="InterPro" id="IPR036962">
    <property type="entry name" value="Glyco_hydro_3_N_sf"/>
</dbReference>
<sequence>MERIRAGKLGALFNGQGVHINRELQRVAVEESRLGVPLIFGADVWHGMWTVFPAPLAEAASWDPDLAYQTARASAVETTASGLMWTFSPMVDTARDQRWGRNIEGAGEDPFLGQAFATARVRGFQGPDLKSNDSLASCLKHFAGYGGVLAGLDYSESDMSEATFRDVFLPPFVAGIRAGALSIMSAFQALEGVPATGNHWLLTDVLRTELGFEGFVVTDYNADGELINHGFAANISDAAGIALSAGVDMSMHSGAFRSLPGLLSNGTVSLKRLDEAVTNVLRAKAAMGLFANPYKTLDPSKEWPKGQLAKVEEHDALARRAARESLVLLKNNNSVLPLQTCCQRIAVIGWWTNSTDTDGVGVIWGNKTHTVTLLQGLQAVVNSSHLRVAEGSNAETPIDGGIEEAVAAATWADVVLLTLGESSPMIGEAKSVTDLQIPAAQQRLAEAVAKVGRPTVVLLKNGRALELGGAVLQADAIMVTWFLGQILGLGGSIGCRRQ</sequence>
<keyword evidence="10" id="KW-1185">Reference proteome</keyword>
<name>A0A812UJC8_9DINO</name>
<dbReference type="Gene3D" id="3.20.20.300">
    <property type="entry name" value="Glycoside hydrolase, family 3, N-terminal domain"/>
    <property type="match status" value="1"/>
</dbReference>
<dbReference type="AlphaFoldDB" id="A0A812UJC8"/>
<dbReference type="Proteomes" id="UP000601435">
    <property type="component" value="Unassembled WGS sequence"/>
</dbReference>
<gene>
    <name evidence="9" type="primary">bglX</name>
    <name evidence="9" type="ORF">SNEC2469_LOCUS16556</name>
</gene>
<evidence type="ECO:0000313" key="10">
    <source>
        <dbReference type="Proteomes" id="UP000601435"/>
    </source>
</evidence>
<dbReference type="Pfam" id="PF01915">
    <property type="entry name" value="Glyco_hydro_3_C"/>
    <property type="match status" value="1"/>
</dbReference>
<comment type="catalytic activity">
    <reaction evidence="1">
        <text>Hydrolysis of terminal, non-reducing beta-D-glucosyl residues with release of beta-D-glucose.</text>
        <dbReference type="EC" id="3.2.1.21"/>
    </reaction>
</comment>
<dbReference type="InterPro" id="IPR001764">
    <property type="entry name" value="Glyco_hydro_3_N"/>
</dbReference>
<dbReference type="OrthoDB" id="2123594at2759"/>
<keyword evidence="5" id="KW-0378">Hydrolase</keyword>
<evidence type="ECO:0000256" key="5">
    <source>
        <dbReference type="ARBA" id="ARBA00022801"/>
    </source>
</evidence>
<dbReference type="GO" id="GO:0009251">
    <property type="term" value="P:glucan catabolic process"/>
    <property type="evidence" value="ECO:0007669"/>
    <property type="project" value="TreeGrafter"/>
</dbReference>
<evidence type="ECO:0000256" key="6">
    <source>
        <dbReference type="ARBA" id="ARBA00023295"/>
    </source>
</evidence>
<evidence type="ECO:0000256" key="4">
    <source>
        <dbReference type="ARBA" id="ARBA00022729"/>
    </source>
</evidence>
<dbReference type="Gene3D" id="3.40.50.1700">
    <property type="entry name" value="Glycoside hydrolase family 3 C-terminal domain"/>
    <property type="match status" value="1"/>
</dbReference>
<dbReference type="PRINTS" id="PR00133">
    <property type="entry name" value="GLHYDRLASE3"/>
</dbReference>
<dbReference type="SUPFAM" id="SSF52279">
    <property type="entry name" value="Beta-D-glucan exohydrolase, C-terminal domain"/>
    <property type="match status" value="1"/>
</dbReference>
<keyword evidence="4" id="KW-0732">Signal</keyword>
<dbReference type="InterPro" id="IPR036881">
    <property type="entry name" value="Glyco_hydro_3_C_sf"/>
</dbReference>
<dbReference type="InterPro" id="IPR051915">
    <property type="entry name" value="Cellulose_Degrad_GH3"/>
</dbReference>
<reference evidence="9" key="1">
    <citation type="submission" date="2021-02" db="EMBL/GenBank/DDBJ databases">
        <authorList>
            <person name="Dougan E. K."/>
            <person name="Rhodes N."/>
            <person name="Thang M."/>
            <person name="Chan C."/>
        </authorList>
    </citation>
    <scope>NUCLEOTIDE SEQUENCE</scope>
</reference>
<dbReference type="EMBL" id="CAJNJA010026988">
    <property type="protein sequence ID" value="CAE7568529.1"/>
    <property type="molecule type" value="Genomic_DNA"/>
</dbReference>
<dbReference type="EC" id="3.2.1.21" evidence="3"/>
<dbReference type="GO" id="GO:0008422">
    <property type="term" value="F:beta-glucosidase activity"/>
    <property type="evidence" value="ECO:0007669"/>
    <property type="project" value="UniProtKB-EC"/>
</dbReference>
<dbReference type="PANTHER" id="PTHR30620:SF16">
    <property type="entry name" value="LYSOSOMAL BETA GLUCOSIDASE"/>
    <property type="match status" value="1"/>
</dbReference>